<reference evidence="1 2" key="1">
    <citation type="submission" date="2009-02" db="EMBL/GenBank/DDBJ databases">
        <authorList>
            <person name="Fulton L."/>
            <person name="Clifton S."/>
            <person name="Fulton B."/>
            <person name="Xu J."/>
            <person name="Minx P."/>
            <person name="Pepin K.H."/>
            <person name="Johnson M."/>
            <person name="Bhonagiri V."/>
            <person name="Nash W.E."/>
            <person name="Mardis E.R."/>
            <person name="Wilson R.K."/>
        </authorList>
    </citation>
    <scope>NUCLEOTIDE SEQUENCE [LARGE SCALE GENOMIC DNA]</scope>
    <source>
        <strain evidence="1 2">ATCC 27758</strain>
    </source>
</reference>
<gene>
    <name evidence="1" type="ORF">COPCOM_02304</name>
</gene>
<evidence type="ECO:0000313" key="2">
    <source>
        <dbReference type="Proteomes" id="UP000003793"/>
    </source>
</evidence>
<proteinExistence type="predicted"/>
<evidence type="ECO:0000313" key="1">
    <source>
        <dbReference type="EMBL" id="EEG89322.1"/>
    </source>
</evidence>
<dbReference type="Proteomes" id="UP000003793">
    <property type="component" value="Unassembled WGS sequence"/>
</dbReference>
<sequence length="39" mass="4248">MYTRGSTPLVLISRTSLWMITVSSRTVLQPLGGGLQTLL</sequence>
<organism evidence="1 2">
    <name type="scientific">Coprococcus comes ATCC 27758</name>
    <dbReference type="NCBI Taxonomy" id="470146"/>
    <lineage>
        <taxon>Bacteria</taxon>
        <taxon>Bacillati</taxon>
        <taxon>Bacillota</taxon>
        <taxon>Clostridia</taxon>
        <taxon>Lachnospirales</taxon>
        <taxon>Lachnospiraceae</taxon>
        <taxon>Coprococcus</taxon>
    </lineage>
</organism>
<dbReference type="HOGENOM" id="CLU_3308029_0_0_9"/>
<reference evidence="1 2" key="2">
    <citation type="submission" date="2009-03" db="EMBL/GenBank/DDBJ databases">
        <title>Draft genome sequence of Coprococcus comes (ATCC 27758).</title>
        <authorList>
            <person name="Sudarsanam P."/>
            <person name="Ley R."/>
            <person name="Guruge J."/>
            <person name="Turnbaugh P.J."/>
            <person name="Mahowald M."/>
            <person name="Liep D."/>
            <person name="Gordon J."/>
        </authorList>
    </citation>
    <scope>NUCLEOTIDE SEQUENCE [LARGE SCALE GENOMIC DNA]</scope>
    <source>
        <strain evidence="1 2">ATCC 27758</strain>
    </source>
</reference>
<name>C0BB48_9FIRM</name>
<comment type="caution">
    <text evidence="1">The sequence shown here is derived from an EMBL/GenBank/DDBJ whole genome shotgun (WGS) entry which is preliminary data.</text>
</comment>
<dbReference type="AlphaFoldDB" id="C0BB48"/>
<protein>
    <submittedName>
        <fullName evidence="1">Uncharacterized protein</fullName>
    </submittedName>
</protein>
<accession>C0BB48</accession>
<dbReference type="EMBL" id="ABVR01000041">
    <property type="protein sequence ID" value="EEG89322.1"/>
    <property type="molecule type" value="Genomic_DNA"/>
</dbReference>